<sequence length="231" mass="25419">MSYEFLSPLGLTSRGGTTERVQAVLREAIVDSELAPGASLDKQAICDRLGVSRFPVSEALGRLQAEGLVEILPQRGTRVTRIRIADVRQSIFIRRALEAETVRMLARAPAPALVAALERNMRYQRTAVEAEDRRGFHALDLEFHQILLDALAYGRVRTIVESARASLERVRRLLTSSRRIAMTLAEHEAVVAALLARDARAAGQAMETHLDAVITELIAVASTKPGLFEDL</sequence>
<protein>
    <submittedName>
        <fullName evidence="5">DNA-binding GntR family transcriptional regulator</fullName>
    </submittedName>
</protein>
<keyword evidence="1" id="KW-0805">Transcription regulation</keyword>
<evidence type="ECO:0000256" key="1">
    <source>
        <dbReference type="ARBA" id="ARBA00023015"/>
    </source>
</evidence>
<dbReference type="InterPro" id="IPR036388">
    <property type="entry name" value="WH-like_DNA-bd_sf"/>
</dbReference>
<keyword evidence="6" id="KW-1185">Reference proteome</keyword>
<dbReference type="PANTHER" id="PTHR43537">
    <property type="entry name" value="TRANSCRIPTIONAL REGULATOR, GNTR FAMILY"/>
    <property type="match status" value="1"/>
</dbReference>
<evidence type="ECO:0000256" key="3">
    <source>
        <dbReference type="ARBA" id="ARBA00023163"/>
    </source>
</evidence>
<evidence type="ECO:0000313" key="5">
    <source>
        <dbReference type="EMBL" id="MDQ0468999.1"/>
    </source>
</evidence>
<organism evidence="5 6">
    <name type="scientific">Labrys wisconsinensis</name>
    <dbReference type="NCBI Taxonomy" id="425677"/>
    <lineage>
        <taxon>Bacteria</taxon>
        <taxon>Pseudomonadati</taxon>
        <taxon>Pseudomonadota</taxon>
        <taxon>Alphaproteobacteria</taxon>
        <taxon>Hyphomicrobiales</taxon>
        <taxon>Xanthobacteraceae</taxon>
        <taxon>Labrys</taxon>
    </lineage>
</organism>
<dbReference type="RefSeq" id="WP_307271052.1">
    <property type="nucleotide sequence ID" value="NZ_JAUSVX010000003.1"/>
</dbReference>
<accession>A0ABU0J405</accession>
<keyword evidence="3" id="KW-0804">Transcription</keyword>
<dbReference type="InterPro" id="IPR008920">
    <property type="entry name" value="TF_FadR/GntR_C"/>
</dbReference>
<comment type="caution">
    <text evidence="5">The sequence shown here is derived from an EMBL/GenBank/DDBJ whole genome shotgun (WGS) entry which is preliminary data.</text>
</comment>
<dbReference type="InterPro" id="IPR036390">
    <property type="entry name" value="WH_DNA-bd_sf"/>
</dbReference>
<name>A0ABU0J405_9HYPH</name>
<dbReference type="Pfam" id="PF07729">
    <property type="entry name" value="FCD"/>
    <property type="match status" value="1"/>
</dbReference>
<dbReference type="EMBL" id="JAUSVX010000003">
    <property type="protein sequence ID" value="MDQ0468999.1"/>
    <property type="molecule type" value="Genomic_DNA"/>
</dbReference>
<dbReference type="SMART" id="SM00345">
    <property type="entry name" value="HTH_GNTR"/>
    <property type="match status" value="1"/>
</dbReference>
<evidence type="ECO:0000313" key="6">
    <source>
        <dbReference type="Proteomes" id="UP001242480"/>
    </source>
</evidence>
<dbReference type="GO" id="GO:0003677">
    <property type="term" value="F:DNA binding"/>
    <property type="evidence" value="ECO:0007669"/>
    <property type="project" value="UniProtKB-KW"/>
</dbReference>
<dbReference type="Proteomes" id="UP001242480">
    <property type="component" value="Unassembled WGS sequence"/>
</dbReference>
<gene>
    <name evidence="5" type="ORF">QO011_002010</name>
</gene>
<dbReference type="Gene3D" id="1.20.120.530">
    <property type="entry name" value="GntR ligand-binding domain-like"/>
    <property type="match status" value="1"/>
</dbReference>
<dbReference type="PROSITE" id="PS50949">
    <property type="entry name" value="HTH_GNTR"/>
    <property type="match status" value="1"/>
</dbReference>
<dbReference type="InterPro" id="IPR011711">
    <property type="entry name" value="GntR_C"/>
</dbReference>
<evidence type="ECO:0000256" key="2">
    <source>
        <dbReference type="ARBA" id="ARBA00023125"/>
    </source>
</evidence>
<feature type="domain" description="HTH gntR-type" evidence="4">
    <location>
        <begin position="15"/>
        <end position="82"/>
    </location>
</feature>
<dbReference type="CDD" id="cd07377">
    <property type="entry name" value="WHTH_GntR"/>
    <property type="match status" value="1"/>
</dbReference>
<dbReference type="SUPFAM" id="SSF48008">
    <property type="entry name" value="GntR ligand-binding domain-like"/>
    <property type="match status" value="1"/>
</dbReference>
<dbReference type="PANTHER" id="PTHR43537:SF45">
    <property type="entry name" value="GNTR FAMILY REGULATORY PROTEIN"/>
    <property type="match status" value="1"/>
</dbReference>
<reference evidence="5 6" key="1">
    <citation type="submission" date="2023-07" db="EMBL/GenBank/DDBJ databases">
        <title>Genomic Encyclopedia of Type Strains, Phase IV (KMG-IV): sequencing the most valuable type-strain genomes for metagenomic binning, comparative biology and taxonomic classification.</title>
        <authorList>
            <person name="Goeker M."/>
        </authorList>
    </citation>
    <scope>NUCLEOTIDE SEQUENCE [LARGE SCALE GENOMIC DNA]</scope>
    <source>
        <strain evidence="5 6">DSM 19619</strain>
    </source>
</reference>
<dbReference type="InterPro" id="IPR000524">
    <property type="entry name" value="Tscrpt_reg_HTH_GntR"/>
</dbReference>
<dbReference type="Gene3D" id="1.10.10.10">
    <property type="entry name" value="Winged helix-like DNA-binding domain superfamily/Winged helix DNA-binding domain"/>
    <property type="match status" value="1"/>
</dbReference>
<dbReference type="SUPFAM" id="SSF46785">
    <property type="entry name" value="Winged helix' DNA-binding domain"/>
    <property type="match status" value="1"/>
</dbReference>
<dbReference type="SMART" id="SM00895">
    <property type="entry name" value="FCD"/>
    <property type="match status" value="1"/>
</dbReference>
<dbReference type="Pfam" id="PF00392">
    <property type="entry name" value="GntR"/>
    <property type="match status" value="1"/>
</dbReference>
<keyword evidence="2 5" id="KW-0238">DNA-binding</keyword>
<proteinExistence type="predicted"/>
<evidence type="ECO:0000259" key="4">
    <source>
        <dbReference type="PROSITE" id="PS50949"/>
    </source>
</evidence>